<sequence>MSSATDYAILLDPGADINTKLILIEKGVKSRLSVLLGLSNGSAIPPKFSYIVDEVVGARFSRLGNEGLKQSNQDGLTLVFQDDDFAKFKKEIDEYRYGDTSSPRTGRVTFL</sequence>
<keyword evidence="2" id="KW-1185">Reference proteome</keyword>
<dbReference type="Proteomes" id="UP001314166">
    <property type="component" value="Unassembled WGS sequence"/>
</dbReference>
<name>A0ABM9MMI6_9LACO</name>
<dbReference type="RefSeq" id="WP_168778742.1">
    <property type="nucleotide sequence ID" value="NZ_CAUZLH010000001.1"/>
</dbReference>
<comment type="caution">
    <text evidence="1">The sequence shown here is derived from an EMBL/GenBank/DDBJ whole genome shotgun (WGS) entry which is preliminary data.</text>
</comment>
<accession>A0ABM9MMI6</accession>
<dbReference type="EMBL" id="CAUZMB010000001">
    <property type="protein sequence ID" value="CAK1226038.1"/>
    <property type="molecule type" value="Genomic_DNA"/>
</dbReference>
<gene>
    <name evidence="1" type="ORF">R55214_HHFBAMCI_00122</name>
</gene>
<proteinExistence type="predicted"/>
<evidence type="ECO:0000313" key="1">
    <source>
        <dbReference type="EMBL" id="CAK1226038.1"/>
    </source>
</evidence>
<dbReference type="InterPro" id="IPR021146">
    <property type="entry name" value="Phage_gp6-like_head-tail"/>
</dbReference>
<reference evidence="1 2" key="1">
    <citation type="submission" date="2023-10" db="EMBL/GenBank/DDBJ databases">
        <authorList>
            <person name="Botero Cardona J."/>
        </authorList>
    </citation>
    <scope>NUCLEOTIDE SEQUENCE [LARGE SCALE GENOMIC DNA]</scope>
    <source>
        <strain evidence="1 2">R-55214</strain>
    </source>
</reference>
<dbReference type="Pfam" id="PF05135">
    <property type="entry name" value="Phage_connect_1"/>
    <property type="match status" value="1"/>
</dbReference>
<protein>
    <submittedName>
        <fullName evidence="1">Uncharacterized protein</fullName>
    </submittedName>
</protein>
<organism evidence="1 2">
    <name type="scientific">Fructobacillus evanidus</name>
    <dbReference type="NCBI Taxonomy" id="3064281"/>
    <lineage>
        <taxon>Bacteria</taxon>
        <taxon>Bacillati</taxon>
        <taxon>Bacillota</taxon>
        <taxon>Bacilli</taxon>
        <taxon>Lactobacillales</taxon>
        <taxon>Lactobacillaceae</taxon>
        <taxon>Fructobacillus</taxon>
    </lineage>
</organism>
<evidence type="ECO:0000313" key="2">
    <source>
        <dbReference type="Proteomes" id="UP001314166"/>
    </source>
</evidence>